<evidence type="ECO:0000256" key="1">
    <source>
        <dbReference type="ARBA" id="ARBA00008007"/>
    </source>
</evidence>
<comment type="similarity">
    <text evidence="1">Belongs to the ComF/GntX family.</text>
</comment>
<dbReference type="RefSeq" id="WP_084422780.1">
    <property type="nucleotide sequence ID" value="NZ_LWSK01000077.1"/>
</dbReference>
<proteinExistence type="inferred from homology"/>
<gene>
    <name evidence="3" type="ORF">LF1_24820</name>
</gene>
<sequence>MAKLSSSRGSFSQTVMFPRLLVSGMVDLVLPPACRFCEGPLDGLPIIDSDRDSEPPQQGEPLQYFCRDCYRRLSVSEPMMRQACTRCGMPPAGILPAKTDSDLNSQDLSSQDSGCQNCRDEEFDFDAVIALWMYRGQVCDAIVAAKFAYNTPLANALGQQLGRRLSVELKDNLPSEVTFVPSHLFRQVSRGGIGTRAMAEAVASELKIPLTRRLKATRPIAKQAWLDDDDRKQNVHGAFAARKSYAFARPPNLDDRHILVVDDVLTTGATAGEVARVLKDAGAGRVTFAVVSRAVRTR</sequence>
<accession>A0A5B1CKU2</accession>
<dbReference type="EMBL" id="VRLW01000001">
    <property type="protein sequence ID" value="KAA1259944.1"/>
    <property type="molecule type" value="Genomic_DNA"/>
</dbReference>
<organism evidence="3 4">
    <name type="scientific">Rubripirellula obstinata</name>
    <dbReference type="NCBI Taxonomy" id="406547"/>
    <lineage>
        <taxon>Bacteria</taxon>
        <taxon>Pseudomonadati</taxon>
        <taxon>Planctomycetota</taxon>
        <taxon>Planctomycetia</taxon>
        <taxon>Pirellulales</taxon>
        <taxon>Pirellulaceae</taxon>
        <taxon>Rubripirellula</taxon>
    </lineage>
</organism>
<dbReference type="InterPro" id="IPR000836">
    <property type="entry name" value="PRTase_dom"/>
</dbReference>
<comment type="caution">
    <text evidence="3">The sequence shown here is derived from an EMBL/GenBank/DDBJ whole genome shotgun (WGS) entry which is preliminary data.</text>
</comment>
<dbReference type="SUPFAM" id="SSF53271">
    <property type="entry name" value="PRTase-like"/>
    <property type="match status" value="1"/>
</dbReference>
<dbReference type="Proteomes" id="UP000322699">
    <property type="component" value="Unassembled WGS sequence"/>
</dbReference>
<dbReference type="InterPro" id="IPR051910">
    <property type="entry name" value="ComF/GntX_DNA_util-trans"/>
</dbReference>
<evidence type="ECO:0000259" key="2">
    <source>
        <dbReference type="Pfam" id="PF00156"/>
    </source>
</evidence>
<name>A0A5B1CKU2_9BACT</name>
<dbReference type="CDD" id="cd06223">
    <property type="entry name" value="PRTases_typeI"/>
    <property type="match status" value="1"/>
</dbReference>
<evidence type="ECO:0000313" key="3">
    <source>
        <dbReference type="EMBL" id="KAA1259944.1"/>
    </source>
</evidence>
<dbReference type="PANTHER" id="PTHR47505">
    <property type="entry name" value="DNA UTILIZATION PROTEIN YHGH"/>
    <property type="match status" value="1"/>
</dbReference>
<keyword evidence="4" id="KW-1185">Reference proteome</keyword>
<evidence type="ECO:0000313" key="4">
    <source>
        <dbReference type="Proteomes" id="UP000322699"/>
    </source>
</evidence>
<dbReference type="OrthoDB" id="9779910at2"/>
<reference evidence="3 4" key="1">
    <citation type="submission" date="2019-08" db="EMBL/GenBank/DDBJ databases">
        <title>Deep-cultivation of Planctomycetes and their phenomic and genomic characterization uncovers novel biology.</title>
        <authorList>
            <person name="Wiegand S."/>
            <person name="Jogler M."/>
            <person name="Boedeker C."/>
            <person name="Pinto D."/>
            <person name="Vollmers J."/>
            <person name="Rivas-Marin E."/>
            <person name="Kohn T."/>
            <person name="Peeters S.H."/>
            <person name="Heuer A."/>
            <person name="Rast P."/>
            <person name="Oberbeckmann S."/>
            <person name="Bunk B."/>
            <person name="Jeske O."/>
            <person name="Meyerdierks A."/>
            <person name="Storesund J.E."/>
            <person name="Kallscheuer N."/>
            <person name="Luecker S."/>
            <person name="Lage O.M."/>
            <person name="Pohl T."/>
            <person name="Merkel B.J."/>
            <person name="Hornburger P."/>
            <person name="Mueller R.-W."/>
            <person name="Bruemmer F."/>
            <person name="Labrenz M."/>
            <person name="Spormann A.M."/>
            <person name="Op Den Camp H."/>
            <person name="Overmann J."/>
            <person name="Amann R."/>
            <person name="Jetten M.S.M."/>
            <person name="Mascher T."/>
            <person name="Medema M.H."/>
            <person name="Devos D.P."/>
            <person name="Kaster A.-K."/>
            <person name="Ovreas L."/>
            <person name="Rohde M."/>
            <person name="Galperin M.Y."/>
            <person name="Jogler C."/>
        </authorList>
    </citation>
    <scope>NUCLEOTIDE SEQUENCE [LARGE SCALE GENOMIC DNA]</scope>
    <source>
        <strain evidence="3 4">LF1</strain>
    </source>
</reference>
<dbReference type="Gene3D" id="3.40.50.2020">
    <property type="match status" value="1"/>
</dbReference>
<protein>
    <submittedName>
        <fullName evidence="3">DNA utilization protein GntX</fullName>
    </submittedName>
</protein>
<dbReference type="PANTHER" id="PTHR47505:SF1">
    <property type="entry name" value="DNA UTILIZATION PROTEIN YHGH"/>
    <property type="match status" value="1"/>
</dbReference>
<dbReference type="AlphaFoldDB" id="A0A5B1CKU2"/>
<dbReference type="InterPro" id="IPR029057">
    <property type="entry name" value="PRTase-like"/>
</dbReference>
<feature type="domain" description="Phosphoribosyltransferase" evidence="2">
    <location>
        <begin position="198"/>
        <end position="291"/>
    </location>
</feature>
<dbReference type="Pfam" id="PF00156">
    <property type="entry name" value="Pribosyltran"/>
    <property type="match status" value="1"/>
</dbReference>